<reference evidence="2 3" key="1">
    <citation type="submission" date="2020-10" db="EMBL/GenBank/DDBJ databases">
        <title>Ca. Dormibacterota MAGs.</title>
        <authorList>
            <person name="Montgomery K."/>
        </authorList>
    </citation>
    <scope>NUCLEOTIDE SEQUENCE [LARGE SCALE GENOMIC DNA]</scope>
    <source>
        <strain evidence="2">Mitchell_Peninsula_5</strain>
    </source>
</reference>
<dbReference type="AlphaFoldDB" id="A0A934KMG5"/>
<dbReference type="InterPro" id="IPR027417">
    <property type="entry name" value="P-loop_NTPase"/>
</dbReference>
<evidence type="ECO:0000256" key="1">
    <source>
        <dbReference type="SAM" id="MobiDB-lite"/>
    </source>
</evidence>
<dbReference type="Pfam" id="PF13177">
    <property type="entry name" value="DNA_pol3_delta2"/>
    <property type="match status" value="1"/>
</dbReference>
<dbReference type="Gene3D" id="3.40.50.300">
    <property type="entry name" value="P-loop containing nucleotide triphosphate hydrolases"/>
    <property type="match status" value="1"/>
</dbReference>
<dbReference type="InterPro" id="IPR050238">
    <property type="entry name" value="DNA_Rep/Repair_Clamp_Loader"/>
</dbReference>
<evidence type="ECO:0000313" key="3">
    <source>
        <dbReference type="Proteomes" id="UP000614410"/>
    </source>
</evidence>
<dbReference type="EMBL" id="JAEKNN010000023">
    <property type="protein sequence ID" value="MBJ7608680.1"/>
    <property type="molecule type" value="Genomic_DNA"/>
</dbReference>
<dbReference type="PANTHER" id="PTHR11669">
    <property type="entry name" value="REPLICATION FACTOR C / DNA POLYMERASE III GAMMA-TAU SUBUNIT"/>
    <property type="match status" value="1"/>
</dbReference>
<proteinExistence type="predicted"/>
<dbReference type="SUPFAM" id="SSF52540">
    <property type="entry name" value="P-loop containing nucleoside triphosphate hydrolases"/>
    <property type="match status" value="1"/>
</dbReference>
<evidence type="ECO:0000313" key="2">
    <source>
        <dbReference type="EMBL" id="MBJ7608680.1"/>
    </source>
</evidence>
<protein>
    <submittedName>
        <fullName evidence="2">AAA family ATPase</fullName>
    </submittedName>
</protein>
<name>A0A934KMG5_9BACT</name>
<feature type="region of interest" description="Disordered" evidence="1">
    <location>
        <begin position="348"/>
        <end position="368"/>
    </location>
</feature>
<sequence>MAASSTVIGHETVRGRLLTAHRDGRLGHAVLLTGPSGVGKTALACDFASAVLDASRWPGGLLAHPDLWLEDSDAERIGIDRVRPGAPAETGPSLQDAMSLRTYAGGARIAVMARAERLTEQAADALLKTLEEPPPDTVIVLCAANPDALPATILSRAQHIGVGRVGVPRISAWLEEQGLEARLAGLAAALSGGRPGRAKRLATQPGALSAEIEALHSFLAVAGAGMEGALRAATELTPGAGADGRERAMLLLSVWASFVRDAMCEAEAVPEMRLWKDYADPLKRWAESLGAARLTEILGLLMRASGDISRYAQPRLTFETLFLDIFSGPDAPPPVVAPSLPLALADAPAAPATTRAPRPATGRSAKRR</sequence>
<dbReference type="PANTHER" id="PTHR11669:SF8">
    <property type="entry name" value="DNA POLYMERASE III SUBUNIT DELTA"/>
    <property type="match status" value="1"/>
</dbReference>
<organism evidence="2 3">
    <name type="scientific">Candidatus Amunia macphersoniae</name>
    <dbReference type="NCBI Taxonomy" id="3127014"/>
    <lineage>
        <taxon>Bacteria</taxon>
        <taxon>Bacillati</taxon>
        <taxon>Candidatus Dormiibacterota</taxon>
        <taxon>Candidatus Dormibacteria</taxon>
        <taxon>Candidatus Aeolococcales</taxon>
        <taxon>Candidatus Aeolococcaceae</taxon>
        <taxon>Candidatus Amunia</taxon>
    </lineage>
</organism>
<accession>A0A934KMG5</accession>
<gene>
    <name evidence="2" type="ORF">JF887_04510</name>
</gene>
<dbReference type="GO" id="GO:0006261">
    <property type="term" value="P:DNA-templated DNA replication"/>
    <property type="evidence" value="ECO:0007669"/>
    <property type="project" value="TreeGrafter"/>
</dbReference>
<comment type="caution">
    <text evidence="2">The sequence shown here is derived from an EMBL/GenBank/DDBJ whole genome shotgun (WGS) entry which is preliminary data.</text>
</comment>
<dbReference type="Proteomes" id="UP000614410">
    <property type="component" value="Unassembled WGS sequence"/>
</dbReference>